<organism evidence="1 2">
    <name type="scientific">Marinobacter panjinensis</name>
    <dbReference type="NCBI Taxonomy" id="2576384"/>
    <lineage>
        <taxon>Bacteria</taxon>
        <taxon>Pseudomonadati</taxon>
        <taxon>Pseudomonadota</taxon>
        <taxon>Gammaproteobacteria</taxon>
        <taxon>Pseudomonadales</taxon>
        <taxon>Marinobacteraceae</taxon>
        <taxon>Marinobacter</taxon>
    </lineage>
</organism>
<dbReference type="AlphaFoldDB" id="A0A4U6R1F2"/>
<name>A0A4U6R1F2_9GAMM</name>
<keyword evidence="2" id="KW-1185">Reference proteome</keyword>
<dbReference type="RefSeq" id="WP_137434729.1">
    <property type="nucleotide sequence ID" value="NZ_JANRHC010000001.1"/>
</dbReference>
<reference evidence="1 2" key="1">
    <citation type="submission" date="2019-05" db="EMBL/GenBank/DDBJ databases">
        <title>Marinobacter panjinensis sp. nov., a moderately halophilic bacterium isolated from sea tidal flat environment.</title>
        <authorList>
            <person name="Yang W."/>
            <person name="An M."/>
            <person name="He W."/>
            <person name="Luo X."/>
            <person name="Zhu L."/>
            <person name="Chen G."/>
            <person name="Zhang Y."/>
            <person name="Wang Y."/>
        </authorList>
    </citation>
    <scope>NUCLEOTIDE SEQUENCE [LARGE SCALE GENOMIC DNA]</scope>
    <source>
        <strain evidence="1 2">PJ-16</strain>
    </source>
</reference>
<sequence>MATKKESAISSNDGVLRTNDVVAKHARGSPSFTARSPMRALRLILWVHGSACSPATQANNIKADKTMEDAPGLLLAESADAGEIASAFITAVAAHRHFDSDRVPST</sequence>
<gene>
    <name evidence="1" type="ORF">FDP08_04000</name>
</gene>
<comment type="caution">
    <text evidence="1">The sequence shown here is derived from an EMBL/GenBank/DDBJ whole genome shotgun (WGS) entry which is preliminary data.</text>
</comment>
<protein>
    <submittedName>
        <fullName evidence="1">Uncharacterized protein</fullName>
    </submittedName>
</protein>
<dbReference type="EMBL" id="SZYH01000001">
    <property type="protein sequence ID" value="TKV67310.1"/>
    <property type="molecule type" value="Genomic_DNA"/>
</dbReference>
<accession>A0A4U6R1F2</accession>
<dbReference type="OrthoDB" id="9761719at2"/>
<evidence type="ECO:0000313" key="2">
    <source>
        <dbReference type="Proteomes" id="UP000308488"/>
    </source>
</evidence>
<dbReference type="Proteomes" id="UP000308488">
    <property type="component" value="Unassembled WGS sequence"/>
</dbReference>
<proteinExistence type="predicted"/>
<evidence type="ECO:0000313" key="1">
    <source>
        <dbReference type="EMBL" id="TKV67310.1"/>
    </source>
</evidence>